<keyword evidence="11" id="KW-1185">Reference proteome</keyword>
<dbReference type="EC" id="2.6.1.44" evidence="3"/>
<evidence type="ECO:0000259" key="9">
    <source>
        <dbReference type="Pfam" id="PF00266"/>
    </source>
</evidence>
<dbReference type="SUPFAM" id="SSF53383">
    <property type="entry name" value="PLP-dependent transferases"/>
    <property type="match status" value="1"/>
</dbReference>
<evidence type="ECO:0000256" key="2">
    <source>
        <dbReference type="ARBA" id="ARBA00009236"/>
    </source>
</evidence>
<keyword evidence="6 8" id="KW-0663">Pyridoxal phosphate</keyword>
<dbReference type="GO" id="GO:0004760">
    <property type="term" value="F:L-serine-pyruvate transaminase activity"/>
    <property type="evidence" value="ECO:0007669"/>
    <property type="project" value="TreeGrafter"/>
</dbReference>
<accession>A0A2N1JHD9</accession>
<dbReference type="Pfam" id="PF00266">
    <property type="entry name" value="Aminotran_5"/>
    <property type="match status" value="1"/>
</dbReference>
<feature type="modified residue" description="N6-(pyridoxal phosphate)lysine" evidence="8">
    <location>
        <position position="197"/>
    </location>
</feature>
<dbReference type="GO" id="GO:0019265">
    <property type="term" value="P:glycine biosynthetic process, by transamination of glyoxylate"/>
    <property type="evidence" value="ECO:0007669"/>
    <property type="project" value="TreeGrafter"/>
</dbReference>
<dbReference type="PANTHER" id="PTHR21152">
    <property type="entry name" value="AMINOTRANSFERASE CLASS V"/>
    <property type="match status" value="1"/>
</dbReference>
<dbReference type="Gene3D" id="3.40.640.10">
    <property type="entry name" value="Type I PLP-dependent aspartate aminotransferase-like (Major domain)"/>
    <property type="match status" value="1"/>
</dbReference>
<evidence type="ECO:0000256" key="1">
    <source>
        <dbReference type="ARBA" id="ARBA00001933"/>
    </source>
</evidence>
<proteinExistence type="inferred from homology"/>
<dbReference type="AlphaFoldDB" id="A0A2N1JHD9"/>
<dbReference type="OrthoDB" id="7403325at2759"/>
<dbReference type="Proteomes" id="UP000232875">
    <property type="component" value="Unassembled WGS sequence"/>
</dbReference>
<feature type="domain" description="Aminotransferase class V" evidence="9">
    <location>
        <begin position="24"/>
        <end position="339"/>
    </location>
</feature>
<dbReference type="EMBL" id="KZ454987">
    <property type="protein sequence ID" value="PKI85962.1"/>
    <property type="molecule type" value="Genomic_DNA"/>
</dbReference>
<comment type="similarity">
    <text evidence="2">Belongs to the class-V pyridoxal-phosphate-dependent aminotransferase family.</text>
</comment>
<keyword evidence="4" id="KW-0032">Aminotransferase</keyword>
<comment type="cofactor">
    <cofactor evidence="1 8">
        <name>pyridoxal 5'-phosphate</name>
        <dbReference type="ChEBI" id="CHEBI:597326"/>
    </cofactor>
</comment>
<dbReference type="PANTHER" id="PTHR21152:SF24">
    <property type="entry name" value="ALANINE--GLYOXYLATE AMINOTRANSFERASE 1"/>
    <property type="match status" value="1"/>
</dbReference>
<dbReference type="InterPro" id="IPR024169">
    <property type="entry name" value="SP_NH2Trfase/AEP_transaminase"/>
</dbReference>
<sequence length="360" mass="39105">MTFHQEDHKLLMIPGPIEVADDVLYANAHAAVAHVSPQFVPVFGEVLQMLRKTVDAPSAQPIVVAGSGTMGWDMISLNVLQPGDDVLVLTTGYFGDAFADALRTYGVQVEQLRAPVGGRPGPDEIRAKLESKKFRAITITQVDTSTAVLSDIKAVSELVHQVSPETLVVVDGVCSVASEEIHMDAWGIDVIMTASQKGLGCPPGLCIVMAGPRAIQALESRKSPATYYLNWNRWIPVMKSYEAGTPIYFGTPPTNLIYALHQSLKTITEGPVSLQERYKMHREASKKVKDTIRSLGLKQLVSEELQASNGASNSMTAVCYPDGLGAADILPKMAQRDIVFGAGLLKDYKDKYFRIGHMGH</sequence>
<organism evidence="10 11">
    <name type="scientific">Malassezia vespertilionis</name>
    <dbReference type="NCBI Taxonomy" id="2020962"/>
    <lineage>
        <taxon>Eukaryota</taxon>
        <taxon>Fungi</taxon>
        <taxon>Dikarya</taxon>
        <taxon>Basidiomycota</taxon>
        <taxon>Ustilaginomycotina</taxon>
        <taxon>Malasseziomycetes</taxon>
        <taxon>Malasseziales</taxon>
        <taxon>Malasseziaceae</taxon>
        <taxon>Malassezia</taxon>
    </lineage>
</organism>
<evidence type="ECO:0000256" key="5">
    <source>
        <dbReference type="ARBA" id="ARBA00022679"/>
    </source>
</evidence>
<dbReference type="FunFam" id="3.40.640.10:FF:000027">
    <property type="entry name" value="Serine--pyruvate aminotransferase, mitochondrial"/>
    <property type="match status" value="1"/>
</dbReference>
<evidence type="ECO:0000256" key="3">
    <source>
        <dbReference type="ARBA" id="ARBA00013049"/>
    </source>
</evidence>
<dbReference type="GO" id="GO:0005777">
    <property type="term" value="C:peroxisome"/>
    <property type="evidence" value="ECO:0007669"/>
    <property type="project" value="TreeGrafter"/>
</dbReference>
<dbReference type="InterPro" id="IPR000192">
    <property type="entry name" value="Aminotrans_V_dom"/>
</dbReference>
<name>A0A2N1JHD9_9BASI</name>
<dbReference type="PIRSF" id="PIRSF000524">
    <property type="entry name" value="SPT"/>
    <property type="match status" value="1"/>
</dbReference>
<reference evidence="10 11" key="1">
    <citation type="submission" date="2017-10" db="EMBL/GenBank/DDBJ databases">
        <title>A novel species of cold-tolerant Malassezia isolated from bats.</title>
        <authorList>
            <person name="Lorch J.M."/>
            <person name="Palmer J.M."/>
            <person name="Vanderwolf K.J."/>
            <person name="Schmidt K.Z."/>
            <person name="Verant M.L."/>
            <person name="Weller T.J."/>
            <person name="Blehert D.S."/>
        </authorList>
    </citation>
    <scope>NUCLEOTIDE SEQUENCE [LARGE SCALE GENOMIC DNA]</scope>
    <source>
        <strain evidence="10 11">NWHC:44797-103</strain>
    </source>
</reference>
<feature type="binding site" evidence="7">
    <location>
        <position position="354"/>
    </location>
    <ligand>
        <name>substrate</name>
    </ligand>
</feature>
<evidence type="ECO:0000256" key="7">
    <source>
        <dbReference type="PIRSR" id="PIRSR000524-1"/>
    </source>
</evidence>
<dbReference type="FunFam" id="3.90.1150.10:FF:000049">
    <property type="entry name" value="Alanine-glyoxylate aminotransferase 1"/>
    <property type="match status" value="1"/>
</dbReference>
<evidence type="ECO:0000256" key="8">
    <source>
        <dbReference type="PIRSR" id="PIRSR000524-50"/>
    </source>
</evidence>
<dbReference type="InterPro" id="IPR015421">
    <property type="entry name" value="PyrdxlP-dep_Trfase_major"/>
</dbReference>
<keyword evidence="5" id="KW-0808">Transferase</keyword>
<dbReference type="Gene3D" id="3.90.1150.10">
    <property type="entry name" value="Aspartate Aminotransferase, domain 1"/>
    <property type="match status" value="1"/>
</dbReference>
<evidence type="ECO:0000313" key="10">
    <source>
        <dbReference type="EMBL" id="PKI85962.1"/>
    </source>
</evidence>
<protein>
    <recommendedName>
        <fullName evidence="3">alanine--glyoxylate transaminase</fullName>
        <ecNumber evidence="3">2.6.1.44</ecNumber>
    </recommendedName>
</protein>
<evidence type="ECO:0000256" key="4">
    <source>
        <dbReference type="ARBA" id="ARBA00022576"/>
    </source>
</evidence>
<evidence type="ECO:0000256" key="6">
    <source>
        <dbReference type="ARBA" id="ARBA00022898"/>
    </source>
</evidence>
<dbReference type="InterPro" id="IPR015422">
    <property type="entry name" value="PyrdxlP-dep_Trfase_small"/>
</dbReference>
<dbReference type="InterPro" id="IPR015424">
    <property type="entry name" value="PyrdxlP-dep_Trfase"/>
</dbReference>
<dbReference type="GO" id="GO:0008453">
    <property type="term" value="F:alanine-glyoxylate transaminase activity"/>
    <property type="evidence" value="ECO:0007669"/>
    <property type="project" value="UniProtKB-EC"/>
</dbReference>
<gene>
    <name evidence="10" type="ORF">MVES_000376</name>
</gene>
<evidence type="ECO:0000313" key="11">
    <source>
        <dbReference type="Proteomes" id="UP000232875"/>
    </source>
</evidence>
<dbReference type="STRING" id="2020962.A0A2N1JHD9"/>